<gene>
    <name evidence="1" type="ORF">N0V84_000466</name>
</gene>
<keyword evidence="2" id="KW-1185">Reference proteome</keyword>
<comment type="caution">
    <text evidence="1">The sequence shown here is derived from an EMBL/GenBank/DDBJ whole genome shotgun (WGS) entry which is preliminary data.</text>
</comment>
<dbReference type="EMBL" id="JAPEUR010000004">
    <property type="protein sequence ID" value="KAJ4329106.1"/>
    <property type="molecule type" value="Genomic_DNA"/>
</dbReference>
<protein>
    <recommendedName>
        <fullName evidence="3">SRPBCC domain-containing protein</fullName>
    </recommendedName>
</protein>
<dbReference type="Gene3D" id="3.30.530.20">
    <property type="match status" value="1"/>
</dbReference>
<name>A0A9W9BV80_9HYPO</name>
<evidence type="ECO:0000313" key="2">
    <source>
        <dbReference type="Proteomes" id="UP001140502"/>
    </source>
</evidence>
<reference evidence="1" key="1">
    <citation type="submission" date="2022-10" db="EMBL/GenBank/DDBJ databases">
        <title>Tapping the CABI collections for fungal endophytes: first genome assemblies for Collariella, Neodidymelliopsis, Ascochyta clinopodiicola, Didymella pomorum, Didymosphaeria variabile, Neocosmospora piperis and Neocucurbitaria cava.</title>
        <authorList>
            <person name="Hill R."/>
        </authorList>
    </citation>
    <scope>NUCLEOTIDE SEQUENCE</scope>
    <source>
        <strain evidence="1">IMI 366586</strain>
    </source>
</reference>
<dbReference type="PANTHER" id="PTHR36166:SF1">
    <property type="entry name" value="SRPBCC DOMAIN-CONTAINING PROTEIN"/>
    <property type="match status" value="1"/>
</dbReference>
<dbReference type="OrthoDB" id="509124at2759"/>
<dbReference type="Proteomes" id="UP001140502">
    <property type="component" value="Unassembled WGS sequence"/>
</dbReference>
<proteinExistence type="predicted"/>
<accession>A0A9W9BV80</accession>
<sequence length="150" mass="17085">MGQSQTMIAEIEIQASPETVRSVFLDFPRYKEWTGWKVEPATPTKKSDELQPKEKLKVDLGTMKFSPALLKNSPDAFEWHGNLWPIFSGKHEFSWQPSSKTPGGTTFRQKEDFTGFLAFLMAPGRSLGKKSLDNWVKFNGDLKKEVESRS</sequence>
<evidence type="ECO:0000313" key="1">
    <source>
        <dbReference type="EMBL" id="KAJ4329106.1"/>
    </source>
</evidence>
<dbReference type="SUPFAM" id="SSF55961">
    <property type="entry name" value="Bet v1-like"/>
    <property type="match status" value="1"/>
</dbReference>
<evidence type="ECO:0008006" key="3">
    <source>
        <dbReference type="Google" id="ProtNLM"/>
    </source>
</evidence>
<dbReference type="InterPro" id="IPR019587">
    <property type="entry name" value="Polyketide_cyclase/dehydratase"/>
</dbReference>
<dbReference type="InterPro" id="IPR023393">
    <property type="entry name" value="START-like_dom_sf"/>
</dbReference>
<dbReference type="PANTHER" id="PTHR36166">
    <property type="entry name" value="CHROMOSOME 9, WHOLE GENOME SHOTGUN SEQUENCE"/>
    <property type="match status" value="1"/>
</dbReference>
<dbReference type="AlphaFoldDB" id="A0A9W9BV80"/>
<dbReference type="CDD" id="cd07822">
    <property type="entry name" value="SRPBCC_4"/>
    <property type="match status" value="1"/>
</dbReference>
<organism evidence="1 2">
    <name type="scientific">Fusarium piperis</name>
    <dbReference type="NCBI Taxonomy" id="1435070"/>
    <lineage>
        <taxon>Eukaryota</taxon>
        <taxon>Fungi</taxon>
        <taxon>Dikarya</taxon>
        <taxon>Ascomycota</taxon>
        <taxon>Pezizomycotina</taxon>
        <taxon>Sordariomycetes</taxon>
        <taxon>Hypocreomycetidae</taxon>
        <taxon>Hypocreales</taxon>
        <taxon>Nectriaceae</taxon>
        <taxon>Fusarium</taxon>
        <taxon>Fusarium solani species complex</taxon>
    </lineage>
</organism>
<dbReference type="Pfam" id="PF10604">
    <property type="entry name" value="Polyketide_cyc2"/>
    <property type="match status" value="1"/>
</dbReference>